<dbReference type="AlphaFoldDB" id="A0AAE4APX7"/>
<accession>A0AAE4APX7</accession>
<keyword evidence="2" id="KW-1185">Reference proteome</keyword>
<dbReference type="RefSeq" id="WP_307263255.1">
    <property type="nucleotide sequence ID" value="NZ_JAUSVL010000001.1"/>
</dbReference>
<gene>
    <name evidence="1" type="ORF">J3R75_003148</name>
</gene>
<comment type="caution">
    <text evidence="1">The sequence shown here is derived from an EMBL/GenBank/DDBJ whole genome shotgun (WGS) entry which is preliminary data.</text>
</comment>
<proteinExistence type="predicted"/>
<protein>
    <submittedName>
        <fullName evidence="1">Uncharacterized protein</fullName>
    </submittedName>
</protein>
<dbReference type="EMBL" id="JAUSVL010000001">
    <property type="protein sequence ID" value="MDQ0291041.1"/>
    <property type="molecule type" value="Genomic_DNA"/>
</dbReference>
<dbReference type="Proteomes" id="UP001238163">
    <property type="component" value="Unassembled WGS sequence"/>
</dbReference>
<organism evidence="1 2">
    <name type="scientific">Oligosphaera ethanolica</name>
    <dbReference type="NCBI Taxonomy" id="760260"/>
    <lineage>
        <taxon>Bacteria</taxon>
        <taxon>Pseudomonadati</taxon>
        <taxon>Lentisphaerota</taxon>
        <taxon>Oligosphaeria</taxon>
        <taxon>Oligosphaerales</taxon>
        <taxon>Oligosphaeraceae</taxon>
        <taxon>Oligosphaera</taxon>
    </lineage>
</organism>
<reference evidence="1" key="1">
    <citation type="submission" date="2023-07" db="EMBL/GenBank/DDBJ databases">
        <title>Genomic Encyclopedia of Type Strains, Phase IV (KMG-IV): sequencing the most valuable type-strain genomes for metagenomic binning, comparative biology and taxonomic classification.</title>
        <authorList>
            <person name="Goeker M."/>
        </authorList>
    </citation>
    <scope>NUCLEOTIDE SEQUENCE</scope>
    <source>
        <strain evidence="1">DSM 24202</strain>
    </source>
</reference>
<evidence type="ECO:0000313" key="2">
    <source>
        <dbReference type="Proteomes" id="UP001238163"/>
    </source>
</evidence>
<sequence>MRECPDYIVEGISVLVGPHIGRRPEESEVRRLLDQLRSGKPATLSTWANRYGIKTGTLRARLRKASIEPCGMEANRELYSAAQIAEVCPSVS</sequence>
<name>A0AAE4APX7_9BACT</name>
<evidence type="ECO:0000313" key="1">
    <source>
        <dbReference type="EMBL" id="MDQ0291041.1"/>
    </source>
</evidence>